<dbReference type="Gene3D" id="3.30.950.10">
    <property type="entry name" value="Methyltransferase, Cobalt-precorrin-4 Transmethylase, Domain 2"/>
    <property type="match status" value="1"/>
</dbReference>
<reference evidence="7 8" key="1">
    <citation type="submission" date="2021-10" db="EMBL/GenBank/DDBJ databases">
        <title>Anaerobic single-cell dispensing facilitates the cultivation of human gut bacteria.</title>
        <authorList>
            <person name="Afrizal A."/>
        </authorList>
    </citation>
    <scope>NUCLEOTIDE SEQUENCE [LARGE SCALE GENOMIC DNA]</scope>
    <source>
        <strain evidence="7 8">CLA-AA-H246</strain>
    </source>
</reference>
<dbReference type="InterPro" id="IPR000878">
    <property type="entry name" value="4pyrrol_Mease"/>
</dbReference>
<keyword evidence="5" id="KW-0949">S-adenosyl-L-methionine</keyword>
<proteinExistence type="inferred from homology"/>
<dbReference type="GO" id="GO:0046026">
    <property type="term" value="F:precorrin-4 C11-methyltransferase activity"/>
    <property type="evidence" value="ECO:0007669"/>
    <property type="project" value="UniProtKB-EC"/>
</dbReference>
<evidence type="ECO:0000256" key="5">
    <source>
        <dbReference type="ARBA" id="ARBA00022691"/>
    </source>
</evidence>
<dbReference type="CDD" id="cd11641">
    <property type="entry name" value="Precorrin-4_C11-MT"/>
    <property type="match status" value="1"/>
</dbReference>
<evidence type="ECO:0000256" key="2">
    <source>
        <dbReference type="ARBA" id="ARBA00022573"/>
    </source>
</evidence>
<dbReference type="EMBL" id="JAJEQE010000001">
    <property type="protein sequence ID" value="MCC2147660.1"/>
    <property type="molecule type" value="Genomic_DNA"/>
</dbReference>
<evidence type="ECO:0000313" key="8">
    <source>
        <dbReference type="Proteomes" id="UP001299235"/>
    </source>
</evidence>
<evidence type="ECO:0000256" key="4">
    <source>
        <dbReference type="ARBA" id="ARBA00022679"/>
    </source>
</evidence>
<dbReference type="PANTHER" id="PTHR45790">
    <property type="entry name" value="SIROHEME SYNTHASE-RELATED"/>
    <property type="match status" value="1"/>
</dbReference>
<keyword evidence="3 7" id="KW-0489">Methyltransferase</keyword>
<evidence type="ECO:0000256" key="3">
    <source>
        <dbReference type="ARBA" id="ARBA00022603"/>
    </source>
</evidence>
<dbReference type="RefSeq" id="WP_022119104.1">
    <property type="nucleotide sequence ID" value="NZ_JAJEQE010000001.1"/>
</dbReference>
<dbReference type="SUPFAM" id="SSF53790">
    <property type="entry name" value="Tetrapyrrole methylase"/>
    <property type="match status" value="1"/>
</dbReference>
<sequence>MIHFVGAGSGAADLITVRGRKFLEEADVIIYAGSLVNPELLNYAKEACKIYDSAKMTLEEVLDVMRQAEKDGQTTVRLHTGDPCIYGAIREQMDVLDAENISYDYCPGVSSFCGAASALNMEYTLPGVSQSVIITRMAGRTPVPEKEEIASFAAHQATMVIFLSTGMAEKLSKRLIAGGYSENTPAAIVYKATWEDEKAVICTVGTLAKAAEENNITKTALMIIGDAVTHSHYERSELYNPAFTTEFRQATKER</sequence>
<dbReference type="Gene3D" id="3.40.1010.10">
    <property type="entry name" value="Cobalt-precorrin-4 Transmethylase, Domain 1"/>
    <property type="match status" value="1"/>
</dbReference>
<dbReference type="InterPro" id="IPR035996">
    <property type="entry name" value="4pyrrol_Methylase_sf"/>
</dbReference>
<dbReference type="Proteomes" id="UP001299235">
    <property type="component" value="Unassembled WGS sequence"/>
</dbReference>
<keyword evidence="2" id="KW-0169">Cobalamin biosynthesis</keyword>
<comment type="similarity">
    <text evidence="1">Belongs to the precorrin methyltransferase family.</text>
</comment>
<gene>
    <name evidence="7" type="primary">cobM</name>
    <name evidence="7" type="ORF">LKD42_00085</name>
</gene>
<keyword evidence="8" id="KW-1185">Reference proteome</keyword>
<dbReference type="PANTHER" id="PTHR45790:SF4">
    <property type="entry name" value="COBALT-PRECORRIN-4 C(11)-METHYLTRANSFERASE"/>
    <property type="match status" value="1"/>
</dbReference>
<dbReference type="GO" id="GO:0032259">
    <property type="term" value="P:methylation"/>
    <property type="evidence" value="ECO:0007669"/>
    <property type="project" value="UniProtKB-KW"/>
</dbReference>
<evidence type="ECO:0000313" key="7">
    <source>
        <dbReference type="EMBL" id="MCC2147660.1"/>
    </source>
</evidence>
<evidence type="ECO:0000256" key="1">
    <source>
        <dbReference type="ARBA" id="ARBA00005879"/>
    </source>
</evidence>
<keyword evidence="4 7" id="KW-0808">Transferase</keyword>
<dbReference type="InterPro" id="IPR050161">
    <property type="entry name" value="Siro_Cobalamin_biosynth"/>
</dbReference>
<dbReference type="NCBIfam" id="TIGR01465">
    <property type="entry name" value="cobM_cbiF"/>
    <property type="match status" value="1"/>
</dbReference>
<feature type="domain" description="Tetrapyrrole methylase" evidence="6">
    <location>
        <begin position="1"/>
        <end position="207"/>
    </location>
</feature>
<accession>A0ABS8ER67</accession>
<dbReference type="EC" id="2.1.1.133" evidence="7"/>
<protein>
    <submittedName>
        <fullName evidence="7">Precorrin-4 C(11)-methyltransferase</fullName>
        <ecNumber evidence="7">2.1.1.133</ecNumber>
    </submittedName>
</protein>
<evidence type="ECO:0000259" key="6">
    <source>
        <dbReference type="Pfam" id="PF00590"/>
    </source>
</evidence>
<name>A0ABS8ER67_9FIRM</name>
<organism evidence="7 8">
    <name type="scientific">Hominisplanchenecus faecis</name>
    <dbReference type="NCBI Taxonomy" id="2885351"/>
    <lineage>
        <taxon>Bacteria</taxon>
        <taxon>Bacillati</taxon>
        <taxon>Bacillota</taxon>
        <taxon>Clostridia</taxon>
        <taxon>Lachnospirales</taxon>
        <taxon>Lachnospiraceae</taxon>
        <taxon>Hominisplanchenecus</taxon>
    </lineage>
</organism>
<dbReference type="Pfam" id="PF00590">
    <property type="entry name" value="TP_methylase"/>
    <property type="match status" value="1"/>
</dbReference>
<dbReference type="InterPro" id="IPR006362">
    <property type="entry name" value="Cbl_synth_CobM/CibF"/>
</dbReference>
<dbReference type="InterPro" id="IPR014776">
    <property type="entry name" value="4pyrrole_Mease_sub2"/>
</dbReference>
<comment type="caution">
    <text evidence="7">The sequence shown here is derived from an EMBL/GenBank/DDBJ whole genome shotgun (WGS) entry which is preliminary data.</text>
</comment>
<dbReference type="InterPro" id="IPR014777">
    <property type="entry name" value="4pyrrole_Mease_sub1"/>
</dbReference>